<keyword evidence="3" id="KW-0508">mRNA splicing</keyword>
<evidence type="ECO:0000313" key="4">
    <source>
        <dbReference type="EMBL" id="KAK1739125.1"/>
    </source>
</evidence>
<proteinExistence type="predicted"/>
<keyword evidence="2" id="KW-0694">RNA-binding</keyword>
<dbReference type="AlphaFoldDB" id="A0AAD9DAW7"/>
<comment type="caution">
    <text evidence="4">The sequence shown here is derived from an EMBL/GenBank/DDBJ whole genome shotgun (WGS) entry which is preliminary data.</text>
</comment>
<sequence>MHIRLEKALNKTCPKLCTTIKLRPSGGVLMARQNLGCMEAQTGNFERAQKHWMIAACAGDGHSLANVKAGFKHGHVTKDEFAKVLRAHQKSSDEMKSVHRDDFGEPGPWQQQSGIESLEQILQTRIILRKNAANESAVGTPTPCVELRNTIRDRDELEDDAQYTALFEEMQIMCSKFGMLLKVIIPRSGPGASKIFLEYETAEEAGKVIAAFGGLGDCQHGKIEVVYCDPECLCMNNWCLSIQSFATQDAISHREGLWRGM</sequence>
<dbReference type="Proteomes" id="UP001224775">
    <property type="component" value="Unassembled WGS sequence"/>
</dbReference>
<keyword evidence="1" id="KW-0507">mRNA processing</keyword>
<dbReference type="PANTHER" id="PTHR23139">
    <property type="entry name" value="RNA-BINDING PROTEIN"/>
    <property type="match status" value="1"/>
</dbReference>
<dbReference type="InterPro" id="IPR012677">
    <property type="entry name" value="Nucleotide-bd_a/b_plait_sf"/>
</dbReference>
<evidence type="ECO:0000256" key="3">
    <source>
        <dbReference type="ARBA" id="ARBA00023187"/>
    </source>
</evidence>
<dbReference type="GO" id="GO:0003723">
    <property type="term" value="F:RNA binding"/>
    <property type="evidence" value="ECO:0007669"/>
    <property type="project" value="UniProtKB-KW"/>
</dbReference>
<dbReference type="GO" id="GO:0006397">
    <property type="term" value="P:mRNA processing"/>
    <property type="evidence" value="ECO:0007669"/>
    <property type="project" value="UniProtKB-KW"/>
</dbReference>
<evidence type="ECO:0008006" key="6">
    <source>
        <dbReference type="Google" id="ProtNLM"/>
    </source>
</evidence>
<evidence type="ECO:0000313" key="5">
    <source>
        <dbReference type="Proteomes" id="UP001224775"/>
    </source>
</evidence>
<dbReference type="GO" id="GO:0008380">
    <property type="term" value="P:RNA splicing"/>
    <property type="evidence" value="ECO:0007669"/>
    <property type="project" value="UniProtKB-KW"/>
</dbReference>
<accession>A0AAD9DAW7</accession>
<gene>
    <name evidence="4" type="ORF">QTG54_010441</name>
</gene>
<reference evidence="4" key="1">
    <citation type="submission" date="2023-06" db="EMBL/GenBank/DDBJ databases">
        <title>Survivors Of The Sea: Transcriptome response of Skeletonema marinoi to long-term dormancy.</title>
        <authorList>
            <person name="Pinder M.I.M."/>
            <person name="Kourtchenko O."/>
            <person name="Robertson E.K."/>
            <person name="Larsson T."/>
            <person name="Maumus F."/>
            <person name="Osuna-Cruz C.M."/>
            <person name="Vancaester E."/>
            <person name="Stenow R."/>
            <person name="Vandepoele K."/>
            <person name="Ploug H."/>
            <person name="Bruchert V."/>
            <person name="Godhe A."/>
            <person name="Topel M."/>
        </authorList>
    </citation>
    <scope>NUCLEOTIDE SEQUENCE</scope>
    <source>
        <strain evidence="4">R05AC</strain>
    </source>
</reference>
<protein>
    <recommendedName>
        <fullName evidence="6">RRM domain-containing protein</fullName>
    </recommendedName>
</protein>
<dbReference type="Gene3D" id="3.30.70.330">
    <property type="match status" value="1"/>
</dbReference>
<evidence type="ECO:0000256" key="2">
    <source>
        <dbReference type="ARBA" id="ARBA00022884"/>
    </source>
</evidence>
<dbReference type="SUPFAM" id="SSF54928">
    <property type="entry name" value="RNA-binding domain, RBD"/>
    <property type="match status" value="1"/>
</dbReference>
<name>A0AAD9DAW7_9STRA</name>
<dbReference type="EMBL" id="JATAAI010000019">
    <property type="protein sequence ID" value="KAK1739125.1"/>
    <property type="molecule type" value="Genomic_DNA"/>
</dbReference>
<organism evidence="4 5">
    <name type="scientific">Skeletonema marinoi</name>
    <dbReference type="NCBI Taxonomy" id="267567"/>
    <lineage>
        <taxon>Eukaryota</taxon>
        <taxon>Sar</taxon>
        <taxon>Stramenopiles</taxon>
        <taxon>Ochrophyta</taxon>
        <taxon>Bacillariophyta</taxon>
        <taxon>Coscinodiscophyceae</taxon>
        <taxon>Thalassiosirophycidae</taxon>
        <taxon>Thalassiosirales</taxon>
        <taxon>Skeletonemataceae</taxon>
        <taxon>Skeletonema</taxon>
        <taxon>Skeletonema marinoi-dohrnii complex</taxon>
    </lineage>
</organism>
<evidence type="ECO:0000256" key="1">
    <source>
        <dbReference type="ARBA" id="ARBA00022664"/>
    </source>
</evidence>
<keyword evidence="5" id="KW-1185">Reference proteome</keyword>
<dbReference type="InterPro" id="IPR035979">
    <property type="entry name" value="RBD_domain_sf"/>
</dbReference>